<protein>
    <submittedName>
        <fullName evidence="1">Uncharacterized protein</fullName>
    </submittedName>
</protein>
<evidence type="ECO:0000313" key="2">
    <source>
        <dbReference type="Proteomes" id="UP001151081"/>
    </source>
</evidence>
<dbReference type="RefSeq" id="WP_272425217.1">
    <property type="nucleotide sequence ID" value="NZ_JAGTJJ010000040.1"/>
</dbReference>
<name>A0A9X3XC42_9BACT</name>
<accession>A0A9X3XC42</accession>
<proteinExistence type="predicted"/>
<keyword evidence="2" id="KW-1185">Reference proteome</keyword>
<dbReference type="Proteomes" id="UP001151081">
    <property type="component" value="Unassembled WGS sequence"/>
</dbReference>
<dbReference type="SUPFAM" id="SSF75011">
    <property type="entry name" value="3-carboxy-cis,cis-mucoante lactonizing enzyme"/>
    <property type="match status" value="1"/>
</dbReference>
<reference evidence="1 2" key="1">
    <citation type="submission" date="2021-04" db="EMBL/GenBank/DDBJ databases">
        <title>Genome analysis of Polyangium sp.</title>
        <authorList>
            <person name="Li Y."/>
            <person name="Wang J."/>
        </authorList>
    </citation>
    <scope>NUCLEOTIDE SEQUENCE [LARGE SCALE GENOMIC DNA]</scope>
    <source>
        <strain evidence="1 2">SDU14</strain>
    </source>
</reference>
<dbReference type="AlphaFoldDB" id="A0A9X3XC42"/>
<gene>
    <name evidence="1" type="ORF">KEG57_39155</name>
</gene>
<evidence type="ECO:0000313" key="1">
    <source>
        <dbReference type="EMBL" id="MDC3986560.1"/>
    </source>
</evidence>
<sequence length="285" mass="32889">MAGETLSFPRVYLLRASEAPRALAFITHRQKCWSLHLWDLDAHHVEPGAMFFGTLYPRRCALSPDGRYLLYFAMKAPGDPDWPHQFSGLSRAPWLTCLLAWREAGTWTRGMFFSSRASGRPEIHARQDLHHGADVADLCPWNIERIDAMQLAAERRIGFVEAEDSPPRDPRDIWDQHRQAVLQKRRPVGGAREVLRVVQGGFDQDEGRVGRYRNHYGLVGNDGREIPLSNHVWLDWLDRDHLYGATLDGRLVVCALRRGELVETWSHEFERMPRRKPAPPFARHF</sequence>
<dbReference type="EMBL" id="JAGTJJ010000040">
    <property type="protein sequence ID" value="MDC3986560.1"/>
    <property type="molecule type" value="Genomic_DNA"/>
</dbReference>
<organism evidence="1 2">
    <name type="scientific">Polyangium jinanense</name>
    <dbReference type="NCBI Taxonomy" id="2829994"/>
    <lineage>
        <taxon>Bacteria</taxon>
        <taxon>Pseudomonadati</taxon>
        <taxon>Myxococcota</taxon>
        <taxon>Polyangia</taxon>
        <taxon>Polyangiales</taxon>
        <taxon>Polyangiaceae</taxon>
        <taxon>Polyangium</taxon>
    </lineage>
</organism>
<comment type="caution">
    <text evidence="1">The sequence shown here is derived from an EMBL/GenBank/DDBJ whole genome shotgun (WGS) entry which is preliminary data.</text>
</comment>